<evidence type="ECO:0000256" key="1">
    <source>
        <dbReference type="SAM" id="MobiDB-lite"/>
    </source>
</evidence>
<feature type="signal peptide" evidence="2">
    <location>
        <begin position="1"/>
        <end position="17"/>
    </location>
</feature>
<dbReference type="EMBL" id="WNKQ01000019">
    <property type="protein sequence ID" value="KAF5845276.1"/>
    <property type="molecule type" value="Genomic_DNA"/>
</dbReference>
<reference evidence="3" key="1">
    <citation type="submission" date="2019-11" db="EMBL/GenBank/DDBJ databases">
        <title>Bipolaris sorokiniana Genome sequencing.</title>
        <authorList>
            <person name="Wang H."/>
        </authorList>
    </citation>
    <scope>NUCLEOTIDE SEQUENCE</scope>
</reference>
<evidence type="ECO:0000313" key="3">
    <source>
        <dbReference type="EMBL" id="KAF5845276.1"/>
    </source>
</evidence>
<feature type="compositionally biased region" description="Polar residues" evidence="1">
    <location>
        <begin position="66"/>
        <end position="81"/>
    </location>
</feature>
<evidence type="ECO:0000313" key="4">
    <source>
        <dbReference type="Proteomes" id="UP000624244"/>
    </source>
</evidence>
<feature type="chain" id="PRO_5034947349" description="Apple domain-containing protein" evidence="2">
    <location>
        <begin position="18"/>
        <end position="379"/>
    </location>
</feature>
<protein>
    <recommendedName>
        <fullName evidence="5">Apple domain-containing protein</fullName>
    </recommendedName>
</protein>
<name>A0A8H5Z833_COCSA</name>
<dbReference type="PANTHER" id="PTHR36578:SF1">
    <property type="entry name" value="APPLE DOMAIN-CONTAINING PROTEIN"/>
    <property type="match status" value="1"/>
</dbReference>
<accession>A0A8H5Z833</accession>
<dbReference type="PANTHER" id="PTHR36578">
    <property type="entry name" value="CHROMOSOME 15, WHOLE GENOME SHOTGUN SEQUENCE"/>
    <property type="match status" value="1"/>
</dbReference>
<evidence type="ECO:0000256" key="2">
    <source>
        <dbReference type="SAM" id="SignalP"/>
    </source>
</evidence>
<evidence type="ECO:0008006" key="5">
    <source>
        <dbReference type="Google" id="ProtNLM"/>
    </source>
</evidence>
<organism evidence="3 4">
    <name type="scientific">Cochliobolus sativus</name>
    <name type="common">Common root rot and spot blotch fungus</name>
    <name type="synonym">Bipolaris sorokiniana</name>
    <dbReference type="NCBI Taxonomy" id="45130"/>
    <lineage>
        <taxon>Eukaryota</taxon>
        <taxon>Fungi</taxon>
        <taxon>Dikarya</taxon>
        <taxon>Ascomycota</taxon>
        <taxon>Pezizomycotina</taxon>
        <taxon>Dothideomycetes</taxon>
        <taxon>Pleosporomycetidae</taxon>
        <taxon>Pleosporales</taxon>
        <taxon>Pleosporineae</taxon>
        <taxon>Pleosporaceae</taxon>
        <taxon>Bipolaris</taxon>
    </lineage>
</organism>
<dbReference type="AlphaFoldDB" id="A0A8H5Z833"/>
<sequence>MRNVLLAVSAISGLAAALPQRPNFEAAKALPLPSVELLKPKVDEKPNAPIKYNQPAAVQEVKQDVSNNGVQTRKRSTSCSGTVEAGGAAPVPGDGSAGAYLATTNNMLKSNADGATAPAGYDEAFKGLNKATQQIGYLTYKNIETGNYNVQACADFCDSEKFCLGFNIYYERDPKYAPSASCTDPEPQTNLKCALFGYPVSANTAINDGQYREQFQVVIAGSNAYVKTGYSKRQGTVCRNAPVVPRFNAPTQLPAAIDAPYITKNNREYYTYNGMRLFNENPYDPSLCAAACEAQTAFDKEHLVDASGEYRPCNFFTSYILTQNDVPLGTYCALYTQTWGPEYATNTGYHWESDEYRTICAASYSLTAQDSGRIATPTI</sequence>
<dbReference type="Proteomes" id="UP000624244">
    <property type="component" value="Unassembled WGS sequence"/>
</dbReference>
<proteinExistence type="predicted"/>
<keyword evidence="2" id="KW-0732">Signal</keyword>
<gene>
    <name evidence="3" type="ORF">GGP41_002906</name>
</gene>
<feature type="region of interest" description="Disordered" evidence="1">
    <location>
        <begin position="66"/>
        <end position="87"/>
    </location>
</feature>
<comment type="caution">
    <text evidence="3">The sequence shown here is derived from an EMBL/GenBank/DDBJ whole genome shotgun (WGS) entry which is preliminary data.</text>
</comment>